<evidence type="ECO:0000313" key="2">
    <source>
        <dbReference type="EMBL" id="GGZ95243.1"/>
    </source>
</evidence>
<protein>
    <submittedName>
        <fullName evidence="2">Uncharacterized protein</fullName>
    </submittedName>
</protein>
<evidence type="ECO:0000313" key="3">
    <source>
        <dbReference type="Proteomes" id="UP000634660"/>
    </source>
</evidence>
<sequence>MLTHQGTARHRHTRRHASLDSGPSPDLCSCPRTAGAAARRSLLAWGCTEKGPNTAPTALPGNAALQAAAFDAVTCTLLWSTPIGDRELATWGDTGALTAFAHPLIVNGFSPLYAFSGEGRANPPIEGRGSTSTAADDTRVYSISSHYVKKSVRDSS</sequence>
<dbReference type="AlphaFoldDB" id="A0A918VGJ7"/>
<feature type="compositionally biased region" description="Basic residues" evidence="1">
    <location>
        <begin position="7"/>
        <end position="16"/>
    </location>
</feature>
<comment type="caution">
    <text evidence="2">The sequence shown here is derived from an EMBL/GenBank/DDBJ whole genome shotgun (WGS) entry which is preliminary data.</text>
</comment>
<proteinExistence type="predicted"/>
<feature type="region of interest" description="Disordered" evidence="1">
    <location>
        <begin position="1"/>
        <end position="26"/>
    </location>
</feature>
<dbReference type="Proteomes" id="UP000634660">
    <property type="component" value="Unassembled WGS sequence"/>
</dbReference>
<reference evidence="2" key="2">
    <citation type="submission" date="2020-09" db="EMBL/GenBank/DDBJ databases">
        <authorList>
            <person name="Sun Q."/>
            <person name="Ohkuma M."/>
        </authorList>
    </citation>
    <scope>NUCLEOTIDE SEQUENCE</scope>
    <source>
        <strain evidence="2">JCM 4834</strain>
    </source>
</reference>
<name>A0A918VGJ7_9ACTN</name>
<accession>A0A918VGJ7</accession>
<gene>
    <name evidence="2" type="ORF">GCM10010371_64000</name>
</gene>
<dbReference type="EMBL" id="BMVX01000038">
    <property type="protein sequence ID" value="GGZ95243.1"/>
    <property type="molecule type" value="Genomic_DNA"/>
</dbReference>
<evidence type="ECO:0000256" key="1">
    <source>
        <dbReference type="SAM" id="MobiDB-lite"/>
    </source>
</evidence>
<organism evidence="2 3">
    <name type="scientific">Streptomyces subrutilus</name>
    <dbReference type="NCBI Taxonomy" id="36818"/>
    <lineage>
        <taxon>Bacteria</taxon>
        <taxon>Bacillati</taxon>
        <taxon>Actinomycetota</taxon>
        <taxon>Actinomycetes</taxon>
        <taxon>Kitasatosporales</taxon>
        <taxon>Streptomycetaceae</taxon>
        <taxon>Streptomyces</taxon>
    </lineage>
</organism>
<reference evidence="2" key="1">
    <citation type="journal article" date="2014" name="Int. J. Syst. Evol. Microbiol.">
        <title>Complete genome sequence of Corynebacterium casei LMG S-19264T (=DSM 44701T), isolated from a smear-ripened cheese.</title>
        <authorList>
            <consortium name="US DOE Joint Genome Institute (JGI-PGF)"/>
            <person name="Walter F."/>
            <person name="Albersmeier A."/>
            <person name="Kalinowski J."/>
            <person name="Ruckert C."/>
        </authorList>
    </citation>
    <scope>NUCLEOTIDE SEQUENCE</scope>
    <source>
        <strain evidence="2">JCM 4834</strain>
    </source>
</reference>